<dbReference type="InterPro" id="IPR007939">
    <property type="entry name" value="Cu-R_B_prcur"/>
</dbReference>
<gene>
    <name evidence="1" type="ORF">GCM10009114_01130</name>
</gene>
<protein>
    <submittedName>
        <fullName evidence="1">Uncharacterized protein</fullName>
    </submittedName>
</protein>
<accession>A0ABN1LBW3</accession>
<organism evidence="1 2">
    <name type="scientific">Aliiglaciecola litoralis</name>
    <dbReference type="NCBI Taxonomy" id="582857"/>
    <lineage>
        <taxon>Bacteria</taxon>
        <taxon>Pseudomonadati</taxon>
        <taxon>Pseudomonadota</taxon>
        <taxon>Gammaproteobacteria</taxon>
        <taxon>Alteromonadales</taxon>
        <taxon>Alteromonadaceae</taxon>
        <taxon>Aliiglaciecola</taxon>
    </lineage>
</organism>
<dbReference type="Pfam" id="PF05275">
    <property type="entry name" value="CopB"/>
    <property type="match status" value="1"/>
</dbReference>
<evidence type="ECO:0000313" key="1">
    <source>
        <dbReference type="EMBL" id="GAA0852101.1"/>
    </source>
</evidence>
<sequence>MENYAVVSLYGLAPYQFKIDGSLMLNEDGDLNFSLEAEYEIRTTQTTFIQPRLSLSGLEVKTGFVLVSCSASLILKTMNS</sequence>
<proteinExistence type="predicted"/>
<keyword evidence="2" id="KW-1185">Reference proteome</keyword>
<evidence type="ECO:0000313" key="2">
    <source>
        <dbReference type="Proteomes" id="UP001500359"/>
    </source>
</evidence>
<reference evidence="1 2" key="1">
    <citation type="journal article" date="2019" name="Int. J. Syst. Evol. Microbiol.">
        <title>The Global Catalogue of Microorganisms (GCM) 10K type strain sequencing project: providing services to taxonomists for standard genome sequencing and annotation.</title>
        <authorList>
            <consortium name="The Broad Institute Genomics Platform"/>
            <consortium name="The Broad Institute Genome Sequencing Center for Infectious Disease"/>
            <person name="Wu L."/>
            <person name="Ma J."/>
        </authorList>
    </citation>
    <scope>NUCLEOTIDE SEQUENCE [LARGE SCALE GENOMIC DNA]</scope>
    <source>
        <strain evidence="1 2">JCM 15896</strain>
    </source>
</reference>
<dbReference type="EMBL" id="BAAAFD010000001">
    <property type="protein sequence ID" value="GAA0852101.1"/>
    <property type="molecule type" value="Genomic_DNA"/>
</dbReference>
<dbReference type="Proteomes" id="UP001500359">
    <property type="component" value="Unassembled WGS sequence"/>
</dbReference>
<name>A0ABN1LBW3_9ALTE</name>
<comment type="caution">
    <text evidence="1">The sequence shown here is derived from an EMBL/GenBank/DDBJ whole genome shotgun (WGS) entry which is preliminary data.</text>
</comment>